<name>A0A0B7ND50_9FUNG</name>
<dbReference type="AlphaFoldDB" id="A0A0B7ND50"/>
<protein>
    <submittedName>
        <fullName evidence="1">Uncharacterized protein</fullName>
    </submittedName>
</protein>
<reference evidence="1 2" key="1">
    <citation type="submission" date="2014-09" db="EMBL/GenBank/DDBJ databases">
        <authorList>
            <person name="Ellenberger Sabrina"/>
        </authorList>
    </citation>
    <scope>NUCLEOTIDE SEQUENCE [LARGE SCALE GENOMIC DNA]</scope>
    <source>
        <strain evidence="1 2">CBS 412.66</strain>
    </source>
</reference>
<accession>A0A0B7ND50</accession>
<evidence type="ECO:0000313" key="2">
    <source>
        <dbReference type="Proteomes" id="UP000054107"/>
    </source>
</evidence>
<keyword evidence="2" id="KW-1185">Reference proteome</keyword>
<organism evidence="1 2">
    <name type="scientific">Parasitella parasitica</name>
    <dbReference type="NCBI Taxonomy" id="35722"/>
    <lineage>
        <taxon>Eukaryota</taxon>
        <taxon>Fungi</taxon>
        <taxon>Fungi incertae sedis</taxon>
        <taxon>Mucoromycota</taxon>
        <taxon>Mucoromycotina</taxon>
        <taxon>Mucoromycetes</taxon>
        <taxon>Mucorales</taxon>
        <taxon>Mucorineae</taxon>
        <taxon>Mucoraceae</taxon>
        <taxon>Parasitella</taxon>
    </lineage>
</organism>
<dbReference type="EMBL" id="LN732103">
    <property type="protein sequence ID" value="CEP15376.1"/>
    <property type="molecule type" value="Genomic_DNA"/>
</dbReference>
<dbReference type="Proteomes" id="UP000054107">
    <property type="component" value="Unassembled WGS sequence"/>
</dbReference>
<gene>
    <name evidence="1" type="primary">PARPA_09585.1 scaffold 36923</name>
</gene>
<proteinExistence type="predicted"/>
<evidence type="ECO:0000313" key="1">
    <source>
        <dbReference type="EMBL" id="CEP15376.1"/>
    </source>
</evidence>
<sequence length="163" mass="17764">MYLDDICILERSKGKLKNSAGTQVSTKLGILDQPWEKQADSQQGPRVLGRQNRNTLDADLLLAPAQEGLGSSVTDQPSLMGQTVHLVNNIKIGNLMMGEPLAITTMQLYLLESDASGAFFSNLNSFPESNYSVLNELKTQLRLPDVAKRTALASLHLNLLGIV</sequence>